<evidence type="ECO:0000256" key="1">
    <source>
        <dbReference type="ARBA" id="ARBA00008226"/>
    </source>
</evidence>
<dbReference type="Proteomes" id="UP000247498">
    <property type="component" value="Unassembled WGS sequence"/>
</dbReference>
<keyword evidence="5" id="KW-0067">ATP-binding</keyword>
<dbReference type="STRING" id="307507.A0A2V0PSC9"/>
<dbReference type="InterPro" id="IPR004516">
    <property type="entry name" value="HisRS/HisZ"/>
</dbReference>
<evidence type="ECO:0000256" key="7">
    <source>
        <dbReference type="ARBA" id="ARBA00023146"/>
    </source>
</evidence>
<dbReference type="SUPFAM" id="SSF52954">
    <property type="entry name" value="Class II aaRS ABD-related"/>
    <property type="match status" value="1"/>
</dbReference>
<dbReference type="Gene3D" id="3.40.50.800">
    <property type="entry name" value="Anticodon-binding domain"/>
    <property type="match status" value="1"/>
</dbReference>
<dbReference type="GO" id="GO:0005737">
    <property type="term" value="C:cytoplasm"/>
    <property type="evidence" value="ECO:0007669"/>
    <property type="project" value="InterPro"/>
</dbReference>
<gene>
    <name evidence="11" type="ORF">Rsub_13278</name>
</gene>
<dbReference type="InterPro" id="IPR036621">
    <property type="entry name" value="Anticodon-bd_dom_sf"/>
</dbReference>
<keyword evidence="6" id="KW-0648">Protein biosynthesis</keyword>
<reference evidence="11 12" key="1">
    <citation type="journal article" date="2018" name="Sci. Rep.">
        <title>Raphidocelis subcapitata (=Pseudokirchneriella subcapitata) provides an insight into genome evolution and environmental adaptations in the Sphaeropleales.</title>
        <authorList>
            <person name="Suzuki S."/>
            <person name="Yamaguchi H."/>
            <person name="Nakajima N."/>
            <person name="Kawachi M."/>
        </authorList>
    </citation>
    <scope>NUCLEOTIDE SEQUENCE [LARGE SCALE GENOMIC DNA]</scope>
    <source>
        <strain evidence="11 12">NIES-35</strain>
    </source>
</reference>
<evidence type="ECO:0000256" key="9">
    <source>
        <dbReference type="ARBA" id="ARBA00047639"/>
    </source>
</evidence>
<dbReference type="EC" id="6.1.1.21" evidence="2"/>
<dbReference type="GO" id="GO:0004821">
    <property type="term" value="F:histidine-tRNA ligase activity"/>
    <property type="evidence" value="ECO:0007669"/>
    <property type="project" value="UniProtKB-EC"/>
</dbReference>
<dbReference type="EMBL" id="BDRX01000235">
    <property type="protein sequence ID" value="GBG00508.1"/>
    <property type="molecule type" value="Genomic_DNA"/>
</dbReference>
<comment type="catalytic activity">
    <reaction evidence="9">
        <text>tRNA(His) + L-histidine + ATP = L-histidyl-tRNA(His) + AMP + diphosphate + H(+)</text>
        <dbReference type="Rhea" id="RHEA:17313"/>
        <dbReference type="Rhea" id="RHEA-COMP:9665"/>
        <dbReference type="Rhea" id="RHEA-COMP:9689"/>
        <dbReference type="ChEBI" id="CHEBI:15378"/>
        <dbReference type="ChEBI" id="CHEBI:30616"/>
        <dbReference type="ChEBI" id="CHEBI:33019"/>
        <dbReference type="ChEBI" id="CHEBI:57595"/>
        <dbReference type="ChEBI" id="CHEBI:78442"/>
        <dbReference type="ChEBI" id="CHEBI:78527"/>
        <dbReference type="ChEBI" id="CHEBI:456215"/>
        <dbReference type="EC" id="6.1.1.21"/>
    </reaction>
</comment>
<evidence type="ECO:0000256" key="4">
    <source>
        <dbReference type="ARBA" id="ARBA00022741"/>
    </source>
</evidence>
<evidence type="ECO:0000313" key="11">
    <source>
        <dbReference type="EMBL" id="GBG00508.1"/>
    </source>
</evidence>
<protein>
    <recommendedName>
        <fullName evidence="2">histidine--tRNA ligase</fullName>
        <ecNumber evidence="2">6.1.1.21</ecNumber>
    </recommendedName>
    <alternativeName>
        <fullName evidence="8">Histidyl-tRNA synthetase</fullName>
    </alternativeName>
</protein>
<accession>A0A2V0PSC9</accession>
<evidence type="ECO:0000256" key="5">
    <source>
        <dbReference type="ARBA" id="ARBA00022840"/>
    </source>
</evidence>
<evidence type="ECO:0000256" key="2">
    <source>
        <dbReference type="ARBA" id="ARBA00012815"/>
    </source>
</evidence>
<keyword evidence="12" id="KW-1185">Reference proteome</keyword>
<feature type="domain" description="Anticodon-binding" evidence="10">
    <location>
        <begin position="14"/>
        <end position="97"/>
    </location>
</feature>
<keyword evidence="3" id="KW-0436">Ligase</keyword>
<evidence type="ECO:0000256" key="8">
    <source>
        <dbReference type="ARBA" id="ARBA00030619"/>
    </source>
</evidence>
<dbReference type="PANTHER" id="PTHR43707">
    <property type="entry name" value="HISTIDYL-TRNA SYNTHETASE"/>
    <property type="match status" value="1"/>
</dbReference>
<comment type="caution">
    <text evidence="11">The sequence shown here is derived from an EMBL/GenBank/DDBJ whole genome shotgun (WGS) entry which is preliminary data.</text>
</comment>
<evidence type="ECO:0000256" key="3">
    <source>
        <dbReference type="ARBA" id="ARBA00022598"/>
    </source>
</evidence>
<keyword evidence="4" id="KW-0547">Nucleotide-binding</keyword>
<dbReference type="PANTHER" id="PTHR43707:SF1">
    <property type="entry name" value="HISTIDINE--TRNA LIGASE, MITOCHONDRIAL-RELATED"/>
    <property type="match status" value="1"/>
</dbReference>
<evidence type="ECO:0000256" key="6">
    <source>
        <dbReference type="ARBA" id="ARBA00022917"/>
    </source>
</evidence>
<dbReference type="Pfam" id="PF03129">
    <property type="entry name" value="HGTP_anticodon"/>
    <property type="match status" value="1"/>
</dbReference>
<dbReference type="InParanoid" id="A0A2V0PSC9"/>
<keyword evidence="7 11" id="KW-0030">Aminoacyl-tRNA synthetase</keyword>
<dbReference type="GO" id="GO:0006427">
    <property type="term" value="P:histidyl-tRNA aminoacylation"/>
    <property type="evidence" value="ECO:0007669"/>
    <property type="project" value="TreeGrafter"/>
</dbReference>
<evidence type="ECO:0000259" key="10">
    <source>
        <dbReference type="Pfam" id="PF03129"/>
    </source>
</evidence>
<dbReference type="AlphaFoldDB" id="A0A2V0PSC9"/>
<dbReference type="InterPro" id="IPR004154">
    <property type="entry name" value="Anticodon-bd"/>
</dbReference>
<proteinExistence type="inferred from homology"/>
<dbReference type="FunFam" id="3.40.50.800:FF:000017">
    <property type="entry name" value="Histidine--tRNA ligase chloroplastic/mitochondrial"/>
    <property type="match status" value="1"/>
</dbReference>
<evidence type="ECO:0000313" key="12">
    <source>
        <dbReference type="Proteomes" id="UP000247498"/>
    </source>
</evidence>
<organism evidence="11 12">
    <name type="scientific">Raphidocelis subcapitata</name>
    <dbReference type="NCBI Taxonomy" id="307507"/>
    <lineage>
        <taxon>Eukaryota</taxon>
        <taxon>Viridiplantae</taxon>
        <taxon>Chlorophyta</taxon>
        <taxon>core chlorophytes</taxon>
        <taxon>Chlorophyceae</taxon>
        <taxon>CS clade</taxon>
        <taxon>Sphaeropleales</taxon>
        <taxon>Selenastraceae</taxon>
        <taxon>Raphidocelis</taxon>
    </lineage>
</organism>
<dbReference type="GO" id="GO:0005524">
    <property type="term" value="F:ATP binding"/>
    <property type="evidence" value="ECO:0007669"/>
    <property type="project" value="UniProtKB-KW"/>
</dbReference>
<sequence length="102" mass="10409">MTPPPPPQKVDDSILVLDESLRPAACGLAARLRAAGRSVDIQLEGGKKIKAGIKAAERAGAARLLLVGGDEWARGAVAVRDLAAFEQAEVAVEALVAGAEGV</sequence>
<comment type="similarity">
    <text evidence="1">Belongs to the class-II aminoacyl-tRNA synthetase family.</text>
</comment>
<name>A0A2V0PSC9_9CHLO</name>